<dbReference type="EMBL" id="BPLR01010816">
    <property type="protein sequence ID" value="GIY42207.1"/>
    <property type="molecule type" value="Genomic_DNA"/>
</dbReference>
<keyword evidence="1" id="KW-0175">Coiled coil</keyword>
<dbReference type="GO" id="GO:0030619">
    <property type="term" value="F:U1 snRNA binding"/>
    <property type="evidence" value="ECO:0007669"/>
    <property type="project" value="TreeGrafter"/>
</dbReference>
<dbReference type="Pfam" id="PF08082">
    <property type="entry name" value="PRO8NT"/>
    <property type="match status" value="1"/>
</dbReference>
<dbReference type="PANTHER" id="PTHR11140:SF0">
    <property type="entry name" value="PRE-MRNA-PROCESSING-SPLICING FACTOR 8"/>
    <property type="match status" value="1"/>
</dbReference>
<dbReference type="GO" id="GO:0030623">
    <property type="term" value="F:U5 snRNA binding"/>
    <property type="evidence" value="ECO:0007669"/>
    <property type="project" value="TreeGrafter"/>
</dbReference>
<evidence type="ECO:0000313" key="3">
    <source>
        <dbReference type="EMBL" id="GIY42207.1"/>
    </source>
</evidence>
<dbReference type="GO" id="GO:0071013">
    <property type="term" value="C:catalytic step 2 spliceosome"/>
    <property type="evidence" value="ECO:0007669"/>
    <property type="project" value="TreeGrafter"/>
</dbReference>
<feature type="domain" description="PRO8NT" evidence="2">
    <location>
        <begin position="83"/>
        <end position="184"/>
    </location>
</feature>
<dbReference type="GO" id="GO:0017070">
    <property type="term" value="F:U6 snRNA binding"/>
    <property type="evidence" value="ECO:0007669"/>
    <property type="project" value="TreeGrafter"/>
</dbReference>
<dbReference type="PANTHER" id="PTHR11140">
    <property type="entry name" value="PRE-MRNA SPLICING FACTOR PRP8"/>
    <property type="match status" value="1"/>
</dbReference>
<protein>
    <submittedName>
        <fullName evidence="3">Pre-mRNA-processing-splicing factor 8</fullName>
    </submittedName>
</protein>
<sequence>MIGHPYVMGMLAQQQAFAAQMAHAQAQMQQQQMQQQQQQQQQLLKQPEVLSEEKLQEKARKWQQVQSKRYAEKRKFGFVDAQKEDMPPEHIRKIIRDHGDMSSRKYRHDKRVYLGALKYMPHAVLKLMENMPMPWEQIRDVKVLYHITGAITFVNEIPWVIEPVYIAQWGTMWIMMRREKERSSTF</sequence>
<dbReference type="GO" id="GO:0005682">
    <property type="term" value="C:U5 snRNP"/>
    <property type="evidence" value="ECO:0007669"/>
    <property type="project" value="TreeGrafter"/>
</dbReference>
<accession>A0AAV4TBL6</accession>
<comment type="caution">
    <text evidence="3">The sequence shown here is derived from an EMBL/GenBank/DDBJ whole genome shotgun (WGS) entry which is preliminary data.</text>
</comment>
<evidence type="ECO:0000256" key="1">
    <source>
        <dbReference type="SAM" id="Coils"/>
    </source>
</evidence>
<dbReference type="InterPro" id="IPR027652">
    <property type="entry name" value="PRP8"/>
</dbReference>
<gene>
    <name evidence="3" type="primary">PRPF8</name>
    <name evidence="3" type="ORF">CEXT_754441</name>
</gene>
<reference evidence="3 4" key="1">
    <citation type="submission" date="2021-06" db="EMBL/GenBank/DDBJ databases">
        <title>Caerostris extrusa draft genome.</title>
        <authorList>
            <person name="Kono N."/>
            <person name="Arakawa K."/>
        </authorList>
    </citation>
    <scope>NUCLEOTIDE SEQUENCE [LARGE SCALE GENOMIC DNA]</scope>
</reference>
<dbReference type="InterPro" id="IPR012591">
    <property type="entry name" value="PRO8NT"/>
</dbReference>
<dbReference type="AlphaFoldDB" id="A0AAV4TBL6"/>
<organism evidence="3 4">
    <name type="scientific">Caerostris extrusa</name>
    <name type="common">Bark spider</name>
    <name type="synonym">Caerostris bankana</name>
    <dbReference type="NCBI Taxonomy" id="172846"/>
    <lineage>
        <taxon>Eukaryota</taxon>
        <taxon>Metazoa</taxon>
        <taxon>Ecdysozoa</taxon>
        <taxon>Arthropoda</taxon>
        <taxon>Chelicerata</taxon>
        <taxon>Arachnida</taxon>
        <taxon>Araneae</taxon>
        <taxon>Araneomorphae</taxon>
        <taxon>Entelegynae</taxon>
        <taxon>Araneoidea</taxon>
        <taxon>Araneidae</taxon>
        <taxon>Caerostris</taxon>
    </lineage>
</organism>
<dbReference type="GO" id="GO:0097157">
    <property type="term" value="F:pre-mRNA intronic binding"/>
    <property type="evidence" value="ECO:0007669"/>
    <property type="project" value="TreeGrafter"/>
</dbReference>
<feature type="coiled-coil region" evidence="1">
    <location>
        <begin position="19"/>
        <end position="46"/>
    </location>
</feature>
<dbReference type="GO" id="GO:0000244">
    <property type="term" value="P:spliceosomal tri-snRNP complex assembly"/>
    <property type="evidence" value="ECO:0007669"/>
    <property type="project" value="TreeGrafter"/>
</dbReference>
<keyword evidence="4" id="KW-1185">Reference proteome</keyword>
<dbReference type="GO" id="GO:0030620">
    <property type="term" value="F:U2 snRNA binding"/>
    <property type="evidence" value="ECO:0007669"/>
    <property type="project" value="TreeGrafter"/>
</dbReference>
<evidence type="ECO:0000313" key="4">
    <source>
        <dbReference type="Proteomes" id="UP001054945"/>
    </source>
</evidence>
<proteinExistence type="predicted"/>
<name>A0AAV4TBL6_CAEEX</name>
<dbReference type="Proteomes" id="UP001054945">
    <property type="component" value="Unassembled WGS sequence"/>
</dbReference>
<evidence type="ECO:0000259" key="2">
    <source>
        <dbReference type="Pfam" id="PF08082"/>
    </source>
</evidence>